<dbReference type="Proteomes" id="UP000749309">
    <property type="component" value="Unassembled WGS sequence"/>
</dbReference>
<reference evidence="2" key="1">
    <citation type="submission" date="2020-03" db="EMBL/GenBank/DDBJ databases">
        <title>Whole Genome Sequence of Trichophyton interdigitale from India.</title>
        <authorList>
            <person name="Kumar P."/>
        </authorList>
    </citation>
    <scope>NUCLEOTIDE SEQUENCE</scope>
    <source>
        <strain evidence="2">UCMS-IGIB-CI14</strain>
    </source>
</reference>
<feature type="region of interest" description="Disordered" evidence="1">
    <location>
        <begin position="495"/>
        <end position="564"/>
    </location>
</feature>
<dbReference type="AlphaFoldDB" id="A0A9P4YH27"/>
<evidence type="ECO:0000256" key="1">
    <source>
        <dbReference type="SAM" id="MobiDB-lite"/>
    </source>
</evidence>
<feature type="compositionally biased region" description="Low complexity" evidence="1">
    <location>
        <begin position="528"/>
        <end position="537"/>
    </location>
</feature>
<feature type="region of interest" description="Disordered" evidence="1">
    <location>
        <begin position="187"/>
        <end position="215"/>
    </location>
</feature>
<dbReference type="EMBL" id="JAAQVJ010000075">
    <property type="protein sequence ID" value="KAF3896240.1"/>
    <property type="molecule type" value="Genomic_DNA"/>
</dbReference>
<feature type="compositionally biased region" description="Low complexity" evidence="1">
    <location>
        <begin position="104"/>
        <end position="114"/>
    </location>
</feature>
<feature type="compositionally biased region" description="Polar residues" evidence="1">
    <location>
        <begin position="138"/>
        <end position="154"/>
    </location>
</feature>
<feature type="compositionally biased region" description="Pro residues" evidence="1">
    <location>
        <begin position="202"/>
        <end position="211"/>
    </location>
</feature>
<feature type="region of interest" description="Disordered" evidence="1">
    <location>
        <begin position="24"/>
        <end position="64"/>
    </location>
</feature>
<feature type="compositionally biased region" description="Polar residues" evidence="1">
    <location>
        <begin position="903"/>
        <end position="916"/>
    </location>
</feature>
<feature type="compositionally biased region" description="Basic and acidic residues" evidence="1">
    <location>
        <begin position="550"/>
        <end position="560"/>
    </location>
</feature>
<comment type="caution">
    <text evidence="2">The sequence shown here is derived from an EMBL/GenBank/DDBJ whole genome shotgun (WGS) entry which is preliminary data.</text>
</comment>
<feature type="region of interest" description="Disordered" evidence="1">
    <location>
        <begin position="612"/>
        <end position="826"/>
    </location>
</feature>
<feature type="compositionally biased region" description="Polar residues" evidence="1">
    <location>
        <begin position="783"/>
        <end position="800"/>
    </location>
</feature>
<evidence type="ECO:0000313" key="2">
    <source>
        <dbReference type="EMBL" id="KAF3896240.1"/>
    </source>
</evidence>
<accession>A0A9P4YH27</accession>
<organism evidence="2 3">
    <name type="scientific">Trichophyton interdigitale</name>
    <dbReference type="NCBI Taxonomy" id="101480"/>
    <lineage>
        <taxon>Eukaryota</taxon>
        <taxon>Fungi</taxon>
        <taxon>Dikarya</taxon>
        <taxon>Ascomycota</taxon>
        <taxon>Pezizomycotina</taxon>
        <taxon>Eurotiomycetes</taxon>
        <taxon>Eurotiomycetidae</taxon>
        <taxon>Onygenales</taxon>
        <taxon>Arthrodermataceae</taxon>
        <taxon>Trichophyton</taxon>
    </lineage>
</organism>
<sequence>MGNTQSKQHQNRLSRPLSAAALASSTSLVATEAAGAPESLGKTSQDVPNKSPAEGQPAPQPQPCQCQWCIDYAVPDPYQTPSTPLEEFFEFRRQLLSRMGAKNSASPASSGASPVVEEDSRSPVSTKMDGFKRRFSRSKSNFQRRLSLTSNGDNNAASAAINPLRAPPDPAAPALVGLGLVGSGSHAATAVGGHHGDTDAPVPSPQNPPSGQPRLVSARRRSFNIPTRFPLFSKSRQHTSHQDDSVFHYKSNTEPLRRSWTDVGAATDTAATTTTSAAYSRLRSASPARAISPSEQGYTHLGTFKFGSLHVVNGCASPAPSSKKQRSYPDLNAIEPLDSKPETETEQEQEPLPEMETVMARAEEPVTMPAIATPPPIPKRSSSRLNIHRSEGAVEAQHLPEPATQPSLRSKPKLTPLVTSRRPSVSWFDDCPTSPAGFGSPDSAHLRPLTPPFVQPTPMLVTTTKQTEHDDNLFEDEGMEIPVFWDDTVQSHESFHDPHFHSSLSKERQEAKKVESGKRSGALNKTDSGYSSASGKSASRHRYTSSRQRNSRDRNGRLFDEDSNQALIHCDGSINDPVEGTISISSHGDKEIINAVFPWPPAHLRYPVEPYTSQEIQPKQPPQEPTHENKADSMSEYNLDPTYPVRAKFEPSRPPPIPPRFRQPMQVSRPRPADSQHTQCKIPSPVGLAIEISPKCISPRDPSPKDRTHRSSNNERSSRSNARGHAKGGSYKSYSSKEHTTKSHSSASNTNKSNTPKSSTTKRPNRRYRDSTPARMTGGKPPTASQVHARSASDATSSRPSKGINKDKPLPALPPTGAPRFPKAQMLTPPLSRSTSMGDLKLLTNTSPADLINYIDSHTPVEIDNNLWGSLSADPELDLELLPLNLDLNKSALDDYQPRKSLQESIHQSTSTTRQPNKLHRSASHFSFSSSINQKPSGRYSTFPPSPVRDVFFDRKSRKAKYQSTPPTSYRFSQLKSTVTEKRSSHLPSAPSTTCAAQMALAHQKPGALNHIESYL</sequence>
<evidence type="ECO:0000313" key="3">
    <source>
        <dbReference type="Proteomes" id="UP000749309"/>
    </source>
</evidence>
<feature type="region of interest" description="Disordered" evidence="1">
    <location>
        <begin position="100"/>
        <end position="154"/>
    </location>
</feature>
<feature type="compositionally biased region" description="Basic and acidic residues" evidence="1">
    <location>
        <begin position="495"/>
        <end position="518"/>
    </location>
</feature>
<feature type="compositionally biased region" description="Pro residues" evidence="1">
    <location>
        <begin position="652"/>
        <end position="661"/>
    </location>
</feature>
<feature type="region of interest" description="Disordered" evidence="1">
    <location>
        <begin position="389"/>
        <end position="457"/>
    </location>
</feature>
<proteinExistence type="predicted"/>
<feature type="compositionally biased region" description="Low complexity" evidence="1">
    <location>
        <begin position="743"/>
        <end position="762"/>
    </location>
</feature>
<protein>
    <submittedName>
        <fullName evidence="2">Uncharacterized protein</fullName>
    </submittedName>
</protein>
<feature type="compositionally biased region" description="Low complexity" evidence="1">
    <location>
        <begin position="24"/>
        <end position="34"/>
    </location>
</feature>
<feature type="region of interest" description="Disordered" evidence="1">
    <location>
        <begin position="317"/>
        <end position="352"/>
    </location>
</feature>
<feature type="region of interest" description="Disordered" evidence="1">
    <location>
        <begin position="899"/>
        <end position="944"/>
    </location>
</feature>
<gene>
    <name evidence="2" type="ORF">GY632_2910</name>
</gene>
<name>A0A9P4YH27_9EURO</name>